<organism evidence="3 4">
    <name type="scientific">Yoonia ponticola</name>
    <dbReference type="NCBI Taxonomy" id="1524255"/>
    <lineage>
        <taxon>Bacteria</taxon>
        <taxon>Pseudomonadati</taxon>
        <taxon>Pseudomonadota</taxon>
        <taxon>Alphaproteobacteria</taxon>
        <taxon>Rhodobacterales</taxon>
        <taxon>Paracoccaceae</taxon>
        <taxon>Yoonia</taxon>
    </lineage>
</organism>
<dbReference type="GO" id="GO:0016811">
    <property type="term" value="F:hydrolase activity, acting on carbon-nitrogen (but not peptide) bonds, in linear amides"/>
    <property type="evidence" value="ECO:0007669"/>
    <property type="project" value="InterPro"/>
</dbReference>
<dbReference type="InterPro" id="IPR045254">
    <property type="entry name" value="Nit1/2_C-N_Hydrolase"/>
</dbReference>
<protein>
    <submittedName>
        <fullName evidence="3">Putative amidohydrolase</fullName>
    </submittedName>
</protein>
<dbReference type="InterPro" id="IPR036526">
    <property type="entry name" value="C-N_Hydrolase_sf"/>
</dbReference>
<keyword evidence="1 3" id="KW-0378">Hydrolase</keyword>
<dbReference type="PROSITE" id="PS50263">
    <property type="entry name" value="CN_HYDROLASE"/>
    <property type="match status" value="1"/>
</dbReference>
<dbReference type="PANTHER" id="PTHR23088">
    <property type="entry name" value="NITRILASE-RELATED"/>
    <property type="match status" value="1"/>
</dbReference>
<sequence>MKIALLQITSGDDPAENLETVLGMMRDAASQGAEFALTPEVTNCLTWKRAQQDAVLQLEDDDDTLAALRAEAKALGVWLSIGSLALKTGDADGRFANRSFMIAPDGSIAGRYDKIHMFDVTVSEAETYRESKGYRPGDHATLVKTPFGGVGMSVCYDVRFAYLYRQLAQAGADILLVPAAFSPVTGAAHWETLLRARAIETGCYVFAAAQTGTYDETAARPRTTYGHSLVVSPWGEVLADGGTDPTLVMVDIDVAEVSHARKRIPALTHDRDFAGP</sequence>
<dbReference type="Gene3D" id="3.60.110.10">
    <property type="entry name" value="Carbon-nitrogen hydrolase"/>
    <property type="match status" value="1"/>
</dbReference>
<dbReference type="SUPFAM" id="SSF56317">
    <property type="entry name" value="Carbon-nitrogen hydrolase"/>
    <property type="match status" value="1"/>
</dbReference>
<dbReference type="InterPro" id="IPR003010">
    <property type="entry name" value="C-N_Hydrolase"/>
</dbReference>
<dbReference type="CDD" id="cd07572">
    <property type="entry name" value="nit"/>
    <property type="match status" value="1"/>
</dbReference>
<evidence type="ECO:0000313" key="3">
    <source>
        <dbReference type="EMBL" id="MBB5721348.1"/>
    </source>
</evidence>
<dbReference type="Pfam" id="PF00795">
    <property type="entry name" value="CN_hydrolase"/>
    <property type="match status" value="1"/>
</dbReference>
<accession>A0A7W9BIT6</accession>
<proteinExistence type="predicted"/>
<dbReference type="RefSeq" id="WP_183526313.1">
    <property type="nucleotide sequence ID" value="NZ_JACIJM010000002.1"/>
</dbReference>
<evidence type="ECO:0000256" key="1">
    <source>
        <dbReference type="ARBA" id="ARBA00022801"/>
    </source>
</evidence>
<name>A0A7W9BIT6_9RHOB</name>
<gene>
    <name evidence="3" type="ORF">FHS72_000955</name>
</gene>
<reference evidence="3 4" key="1">
    <citation type="submission" date="2020-08" db="EMBL/GenBank/DDBJ databases">
        <title>Genomic Encyclopedia of Type Strains, Phase IV (KMG-IV): sequencing the most valuable type-strain genomes for metagenomic binning, comparative biology and taxonomic classification.</title>
        <authorList>
            <person name="Goeker M."/>
        </authorList>
    </citation>
    <scope>NUCLEOTIDE SEQUENCE [LARGE SCALE GENOMIC DNA]</scope>
    <source>
        <strain evidence="3 4">DSM 101064</strain>
    </source>
</reference>
<feature type="domain" description="CN hydrolase" evidence="2">
    <location>
        <begin position="1"/>
        <end position="254"/>
    </location>
</feature>
<comment type="caution">
    <text evidence="3">The sequence shown here is derived from an EMBL/GenBank/DDBJ whole genome shotgun (WGS) entry which is preliminary data.</text>
</comment>
<dbReference type="AlphaFoldDB" id="A0A7W9BIT6"/>
<evidence type="ECO:0000313" key="4">
    <source>
        <dbReference type="Proteomes" id="UP000535415"/>
    </source>
</evidence>
<dbReference type="EMBL" id="JACIJM010000002">
    <property type="protein sequence ID" value="MBB5721348.1"/>
    <property type="molecule type" value="Genomic_DNA"/>
</dbReference>
<keyword evidence="4" id="KW-1185">Reference proteome</keyword>
<dbReference type="Proteomes" id="UP000535415">
    <property type="component" value="Unassembled WGS sequence"/>
</dbReference>
<dbReference type="PANTHER" id="PTHR23088:SF27">
    <property type="entry name" value="DEAMINATED GLUTATHIONE AMIDASE"/>
    <property type="match status" value="1"/>
</dbReference>
<evidence type="ECO:0000259" key="2">
    <source>
        <dbReference type="PROSITE" id="PS50263"/>
    </source>
</evidence>